<organism evidence="1 2">
    <name type="scientific">Forsythia ovata</name>
    <dbReference type="NCBI Taxonomy" id="205694"/>
    <lineage>
        <taxon>Eukaryota</taxon>
        <taxon>Viridiplantae</taxon>
        <taxon>Streptophyta</taxon>
        <taxon>Embryophyta</taxon>
        <taxon>Tracheophyta</taxon>
        <taxon>Spermatophyta</taxon>
        <taxon>Magnoliopsida</taxon>
        <taxon>eudicotyledons</taxon>
        <taxon>Gunneridae</taxon>
        <taxon>Pentapetalae</taxon>
        <taxon>asterids</taxon>
        <taxon>lamiids</taxon>
        <taxon>Lamiales</taxon>
        <taxon>Oleaceae</taxon>
        <taxon>Forsythieae</taxon>
        <taxon>Forsythia</taxon>
    </lineage>
</organism>
<evidence type="ECO:0000313" key="2">
    <source>
        <dbReference type="Proteomes" id="UP001604277"/>
    </source>
</evidence>
<name>A0ABD1UC90_9LAMI</name>
<sequence length="166" mass="18173">MKLTRNSGAVEGGRELKQIEGIWLQILTVEGFPPATAARWRNRGLEIGGLRGFAFGGESQCTSMTDWIFGISTIATAILRLALGCVTVVTVDMDFLVEAHAAKCYYHVAQTGDGLHKNPFVKRSLVEDVISGSGIDLKALVESIQDYHSVLEENMKLYNEVQDLKG</sequence>
<protein>
    <submittedName>
        <fullName evidence="1">Uncharacterized protein</fullName>
    </submittedName>
</protein>
<dbReference type="Proteomes" id="UP001604277">
    <property type="component" value="Unassembled WGS sequence"/>
</dbReference>
<accession>A0ABD1UC90</accession>
<dbReference type="AlphaFoldDB" id="A0ABD1UC90"/>
<evidence type="ECO:0000313" key="1">
    <source>
        <dbReference type="EMBL" id="KAL2522644.1"/>
    </source>
</evidence>
<dbReference type="EMBL" id="JBFOLJ010000007">
    <property type="protein sequence ID" value="KAL2522644.1"/>
    <property type="molecule type" value="Genomic_DNA"/>
</dbReference>
<comment type="caution">
    <text evidence="1">The sequence shown here is derived from an EMBL/GenBank/DDBJ whole genome shotgun (WGS) entry which is preliminary data.</text>
</comment>
<gene>
    <name evidence="1" type="ORF">Fot_26567</name>
</gene>
<keyword evidence="2" id="KW-1185">Reference proteome</keyword>
<proteinExistence type="predicted"/>
<reference evidence="2" key="1">
    <citation type="submission" date="2024-07" db="EMBL/GenBank/DDBJ databases">
        <title>Two chromosome-level genome assemblies of Korean endemic species Abeliophyllum distichum and Forsythia ovata (Oleaceae).</title>
        <authorList>
            <person name="Jang H."/>
        </authorList>
    </citation>
    <scope>NUCLEOTIDE SEQUENCE [LARGE SCALE GENOMIC DNA]</scope>
</reference>